<dbReference type="Proteomes" id="UP001345827">
    <property type="component" value="Unassembled WGS sequence"/>
</dbReference>
<dbReference type="EMBL" id="JAXLQG010000021">
    <property type="protein sequence ID" value="KAK5529789.1"/>
    <property type="molecule type" value="Genomic_DNA"/>
</dbReference>
<proteinExistence type="predicted"/>
<comment type="caution">
    <text evidence="2">The sequence shown here is derived from an EMBL/GenBank/DDBJ whole genome shotgun (WGS) entry which is preliminary data.</text>
</comment>
<evidence type="ECO:0000256" key="1">
    <source>
        <dbReference type="SAM" id="MobiDB-lite"/>
    </source>
</evidence>
<protein>
    <submittedName>
        <fullName evidence="2">Uncharacterized protein</fullName>
    </submittedName>
</protein>
<accession>A0AAV9PXP9</accession>
<dbReference type="AlphaFoldDB" id="A0AAV9PXP9"/>
<gene>
    <name evidence="2" type="ORF">LTR25_009568</name>
</gene>
<sequence length="179" mass="20442">MPVDPAAHTVPTPLSHPPDRDLDDAWAELVAQTDHLSKQNLCHKLELKLQNLPNDPVLCYSESPVRDPRGGAQIDYDIHYDWQQTLTPTPPLTRASSTPDPENGGRAHHEPLSNLEQANLEQEIRNLVTISRRLRKTRQRARKQSVAGSHHMIRRSDTRINPKSTFYQLKRRDEKEVAS</sequence>
<feature type="region of interest" description="Disordered" evidence="1">
    <location>
        <begin position="135"/>
        <end position="164"/>
    </location>
</feature>
<feature type="region of interest" description="Disordered" evidence="1">
    <location>
        <begin position="1"/>
        <end position="21"/>
    </location>
</feature>
<evidence type="ECO:0000313" key="2">
    <source>
        <dbReference type="EMBL" id="KAK5529789.1"/>
    </source>
</evidence>
<feature type="region of interest" description="Disordered" evidence="1">
    <location>
        <begin position="85"/>
        <end position="111"/>
    </location>
</feature>
<organism evidence="2 3">
    <name type="scientific">Vermiconidia calcicola</name>
    <dbReference type="NCBI Taxonomy" id="1690605"/>
    <lineage>
        <taxon>Eukaryota</taxon>
        <taxon>Fungi</taxon>
        <taxon>Dikarya</taxon>
        <taxon>Ascomycota</taxon>
        <taxon>Pezizomycotina</taxon>
        <taxon>Dothideomycetes</taxon>
        <taxon>Dothideomycetidae</taxon>
        <taxon>Mycosphaerellales</taxon>
        <taxon>Extremaceae</taxon>
        <taxon>Vermiconidia</taxon>
    </lineage>
</organism>
<reference evidence="2 3" key="1">
    <citation type="submission" date="2023-06" db="EMBL/GenBank/DDBJ databases">
        <title>Black Yeasts Isolated from many extreme environments.</title>
        <authorList>
            <person name="Coleine C."/>
            <person name="Stajich J.E."/>
            <person name="Selbmann L."/>
        </authorList>
    </citation>
    <scope>NUCLEOTIDE SEQUENCE [LARGE SCALE GENOMIC DNA]</scope>
    <source>
        <strain evidence="2 3">CCFEE 5887</strain>
    </source>
</reference>
<keyword evidence="3" id="KW-1185">Reference proteome</keyword>
<evidence type="ECO:0000313" key="3">
    <source>
        <dbReference type="Proteomes" id="UP001345827"/>
    </source>
</evidence>
<name>A0AAV9PXP9_9PEZI</name>